<dbReference type="Pfam" id="PF08541">
    <property type="entry name" value="ACP_syn_III_C"/>
    <property type="match status" value="1"/>
</dbReference>
<proteinExistence type="predicted"/>
<keyword evidence="1" id="KW-0808">Transferase</keyword>
<dbReference type="InterPro" id="IPR013747">
    <property type="entry name" value="ACP_syn_III_C"/>
</dbReference>
<evidence type="ECO:0008006" key="7">
    <source>
        <dbReference type="Google" id="ProtNLM"/>
    </source>
</evidence>
<evidence type="ECO:0000256" key="1">
    <source>
        <dbReference type="ARBA" id="ARBA00022679"/>
    </source>
</evidence>
<dbReference type="GO" id="GO:0016747">
    <property type="term" value="F:acyltransferase activity, transferring groups other than amino-acyl groups"/>
    <property type="evidence" value="ECO:0007669"/>
    <property type="project" value="InterPro"/>
</dbReference>
<evidence type="ECO:0000313" key="6">
    <source>
        <dbReference type="Proteomes" id="UP000177169"/>
    </source>
</evidence>
<dbReference type="InterPro" id="IPR016039">
    <property type="entry name" value="Thiolase-like"/>
</dbReference>
<dbReference type="PANTHER" id="PTHR34069:SF2">
    <property type="entry name" value="BETA-KETOACYL-[ACYL-CARRIER-PROTEIN] SYNTHASE III"/>
    <property type="match status" value="1"/>
</dbReference>
<evidence type="ECO:0000256" key="2">
    <source>
        <dbReference type="ARBA" id="ARBA00023315"/>
    </source>
</evidence>
<gene>
    <name evidence="5" type="ORF">A3D01_00070</name>
</gene>
<protein>
    <recommendedName>
        <fullName evidence="7">Beta-ketoacyl-[acyl-carrier-protein] synthase III C-terminal domain-containing protein</fullName>
    </recommendedName>
</protein>
<feature type="domain" description="Thiolase N-terminal" evidence="3">
    <location>
        <begin position="96"/>
        <end position="189"/>
    </location>
</feature>
<keyword evidence="2" id="KW-0012">Acyltransferase</keyword>
<evidence type="ECO:0000259" key="4">
    <source>
        <dbReference type="Pfam" id="PF08541"/>
    </source>
</evidence>
<evidence type="ECO:0000259" key="3">
    <source>
        <dbReference type="Pfam" id="PF00108"/>
    </source>
</evidence>
<dbReference type="Gene3D" id="3.40.47.10">
    <property type="match status" value="2"/>
</dbReference>
<sequence>MVDRFKLRANEILPIGDGVGYFAERVPGKPEIGLGGEYAGWGVMLSNDQLPAYLENFLGRKLAASETLELSSKGFDSRFLTLHFSLEGQKEVEIAVGERLVAGALQANNWNPEEVDALFIGTSIPTHPHYTVEIAQRVGIPEKTPKVSVHTACDSSMRALNLALSTRNLQGKKVLIGGIENLSRGLIGTKDTQALQLFGNAGAVIGIVPGESLVPVVSRSATIYDEEGALQVAMAYDVPKGDLPAMDYFPDENHIVIAGKLPEPEDGSSIKMKDNRGMLKLFGYNTADIVAQTLNQFKSRTGASGNPDGWFDGVVMHHANYKIAESQSRRLERAHGLKLDLTKHFVVREFGNVSAASPMISWLKQVDKMKEGTRWLFVGYGAGGYYDTLVAEVPQR</sequence>
<dbReference type="InterPro" id="IPR020616">
    <property type="entry name" value="Thiolase_N"/>
</dbReference>
<comment type="caution">
    <text evidence="5">The sequence shown here is derived from an EMBL/GenBank/DDBJ whole genome shotgun (WGS) entry which is preliminary data.</text>
</comment>
<dbReference type="Proteomes" id="UP000177169">
    <property type="component" value="Unassembled WGS sequence"/>
</dbReference>
<dbReference type="SUPFAM" id="SSF53901">
    <property type="entry name" value="Thiolase-like"/>
    <property type="match status" value="1"/>
</dbReference>
<dbReference type="AlphaFoldDB" id="A0A1F7Z381"/>
<dbReference type="EMBL" id="MGGR01000009">
    <property type="protein sequence ID" value="OGM34113.1"/>
    <property type="molecule type" value="Genomic_DNA"/>
</dbReference>
<dbReference type="STRING" id="1802505.A3D01_00070"/>
<name>A0A1F7Z381_9BACT</name>
<feature type="domain" description="Beta-ketoacyl-[acyl-carrier-protein] synthase III C-terminal" evidence="4">
    <location>
        <begin position="312"/>
        <end position="390"/>
    </location>
</feature>
<dbReference type="PANTHER" id="PTHR34069">
    <property type="entry name" value="3-OXOACYL-[ACYL-CARRIER-PROTEIN] SYNTHASE 3"/>
    <property type="match status" value="1"/>
</dbReference>
<organism evidence="5 6">
    <name type="scientific">Candidatus Woesebacteria bacterium RIFCSPHIGHO2_02_FULL_39_13</name>
    <dbReference type="NCBI Taxonomy" id="1802505"/>
    <lineage>
        <taxon>Bacteria</taxon>
        <taxon>Candidatus Woeseibacteriota</taxon>
    </lineage>
</organism>
<dbReference type="Pfam" id="PF00108">
    <property type="entry name" value="Thiolase_N"/>
    <property type="match status" value="1"/>
</dbReference>
<reference evidence="5 6" key="1">
    <citation type="journal article" date="2016" name="Nat. Commun.">
        <title>Thousands of microbial genomes shed light on interconnected biogeochemical processes in an aquifer system.</title>
        <authorList>
            <person name="Anantharaman K."/>
            <person name="Brown C.T."/>
            <person name="Hug L.A."/>
            <person name="Sharon I."/>
            <person name="Castelle C.J."/>
            <person name="Probst A.J."/>
            <person name="Thomas B.C."/>
            <person name="Singh A."/>
            <person name="Wilkins M.J."/>
            <person name="Karaoz U."/>
            <person name="Brodie E.L."/>
            <person name="Williams K.H."/>
            <person name="Hubbard S.S."/>
            <person name="Banfield J.F."/>
        </authorList>
    </citation>
    <scope>NUCLEOTIDE SEQUENCE [LARGE SCALE GENOMIC DNA]</scope>
</reference>
<accession>A0A1F7Z381</accession>
<dbReference type="GO" id="GO:0044550">
    <property type="term" value="P:secondary metabolite biosynthetic process"/>
    <property type="evidence" value="ECO:0007669"/>
    <property type="project" value="TreeGrafter"/>
</dbReference>
<evidence type="ECO:0000313" key="5">
    <source>
        <dbReference type="EMBL" id="OGM34113.1"/>
    </source>
</evidence>